<dbReference type="EMBL" id="DVJN01000139">
    <property type="protein sequence ID" value="HIS92752.1"/>
    <property type="molecule type" value="Genomic_DNA"/>
</dbReference>
<dbReference type="AlphaFoldDB" id="A0A9D1G0G8"/>
<name>A0A9D1G0G8_9FIRM</name>
<evidence type="ECO:0000313" key="2">
    <source>
        <dbReference type="Proteomes" id="UP000824140"/>
    </source>
</evidence>
<dbReference type="GO" id="GO:0005198">
    <property type="term" value="F:structural molecule activity"/>
    <property type="evidence" value="ECO:0007669"/>
    <property type="project" value="InterPro"/>
</dbReference>
<proteinExistence type="predicted"/>
<accession>A0A9D1G0G8</accession>
<sequence length="302" mass="34266">MLTQRQLERIADEFGKRMEKIIQQYLTAMGEHIRDIGRLLPSDVQKLVEMKRMGVNVDAIKREIAAAMEAASRDVERVFRETAETDYRAAQTLFGESRNVPLRKNAALMRTLKAYTRQTMETLTNLSNTTVVSTAYRAAIDRAVQAVQSGVTDYASAVRQALKEAAMDGLRVQYASGATRRLDSAVRMNVLDGIRQLNQDVTIQTGKEYGADGVELSAHRLCAEDHLPYQGRQFSLKEYERLQAQLERPIGMWNCRHFAFPIILGVSEPTHSPELLENYRRSSQERIGPMSILWTKKVEILC</sequence>
<dbReference type="Proteomes" id="UP000824140">
    <property type="component" value="Unassembled WGS sequence"/>
</dbReference>
<gene>
    <name evidence="1" type="ORF">IAA84_07005</name>
</gene>
<reference evidence="1" key="1">
    <citation type="submission" date="2020-10" db="EMBL/GenBank/DDBJ databases">
        <authorList>
            <person name="Gilroy R."/>
        </authorList>
    </citation>
    <scope>NUCLEOTIDE SEQUENCE</scope>
    <source>
        <strain evidence="1">13766</strain>
    </source>
</reference>
<evidence type="ECO:0000313" key="1">
    <source>
        <dbReference type="EMBL" id="HIS92752.1"/>
    </source>
</evidence>
<protein>
    <submittedName>
        <fullName evidence="1">Uncharacterized protein</fullName>
    </submittedName>
</protein>
<reference evidence="1" key="2">
    <citation type="journal article" date="2021" name="PeerJ">
        <title>Extensive microbial diversity within the chicken gut microbiome revealed by metagenomics and culture.</title>
        <authorList>
            <person name="Gilroy R."/>
            <person name="Ravi A."/>
            <person name="Getino M."/>
            <person name="Pursley I."/>
            <person name="Horton D.L."/>
            <person name="Alikhan N.F."/>
            <person name="Baker D."/>
            <person name="Gharbi K."/>
            <person name="Hall N."/>
            <person name="Watson M."/>
            <person name="Adriaenssens E.M."/>
            <person name="Foster-Nyarko E."/>
            <person name="Jarju S."/>
            <person name="Secka A."/>
            <person name="Antonio M."/>
            <person name="Oren A."/>
            <person name="Chaudhuri R.R."/>
            <person name="La Ragione R."/>
            <person name="Hildebrand F."/>
            <person name="Pallen M.J."/>
        </authorList>
    </citation>
    <scope>NUCLEOTIDE SEQUENCE</scope>
    <source>
        <strain evidence="1">13766</strain>
    </source>
</reference>
<comment type="caution">
    <text evidence="1">The sequence shown here is derived from an EMBL/GenBank/DDBJ whole genome shotgun (WGS) entry which is preliminary data.</text>
</comment>
<dbReference type="Pfam" id="PF06152">
    <property type="entry name" value="Phage_min_cap2"/>
    <property type="match status" value="1"/>
</dbReference>
<dbReference type="InterPro" id="IPR009319">
    <property type="entry name" value="Phage_A118_VSP1"/>
</dbReference>
<organism evidence="1 2">
    <name type="scientific">Candidatus Alectryocaccomicrobium excrementavium</name>
    <dbReference type="NCBI Taxonomy" id="2840668"/>
    <lineage>
        <taxon>Bacteria</taxon>
        <taxon>Bacillati</taxon>
        <taxon>Bacillota</taxon>
        <taxon>Clostridia</taxon>
        <taxon>Candidatus Alectryocaccomicrobium</taxon>
    </lineage>
</organism>